<evidence type="ECO:0000313" key="10">
    <source>
        <dbReference type="EMBL" id="CEK66134.1"/>
    </source>
</evidence>
<dbReference type="GO" id="GO:0006508">
    <property type="term" value="P:proteolysis"/>
    <property type="evidence" value="ECO:0007669"/>
    <property type="project" value="UniProtKB-KW"/>
</dbReference>
<keyword evidence="7" id="KW-0325">Glycoprotein</keyword>
<dbReference type="PROSITE" id="PS50215">
    <property type="entry name" value="ADAM_MEPRO"/>
    <property type="match status" value="1"/>
</dbReference>
<keyword evidence="2" id="KW-0479">Metal-binding</keyword>
<feature type="non-terminal residue" evidence="10">
    <location>
        <position position="1"/>
    </location>
</feature>
<organism evidence="10">
    <name type="scientific">Arion vulgaris</name>
    <dbReference type="NCBI Taxonomy" id="1028688"/>
    <lineage>
        <taxon>Eukaryota</taxon>
        <taxon>Metazoa</taxon>
        <taxon>Spiralia</taxon>
        <taxon>Lophotrochozoa</taxon>
        <taxon>Mollusca</taxon>
        <taxon>Gastropoda</taxon>
        <taxon>Heterobranchia</taxon>
        <taxon>Euthyneura</taxon>
        <taxon>Panpulmonata</taxon>
        <taxon>Eupulmonata</taxon>
        <taxon>Stylommatophora</taxon>
        <taxon>Helicina</taxon>
        <taxon>Arionoidea</taxon>
        <taxon>Arionidae</taxon>
        <taxon>Arion</taxon>
    </lineage>
</organism>
<dbReference type="Gene3D" id="3.40.1620.60">
    <property type="match status" value="1"/>
</dbReference>
<proteinExistence type="predicted"/>
<keyword evidence="1" id="KW-0645">Protease</keyword>
<name>A0A0B6ZC16_9EUPU</name>
<evidence type="ECO:0000256" key="2">
    <source>
        <dbReference type="ARBA" id="ARBA00022723"/>
    </source>
</evidence>
<keyword evidence="4" id="KW-0862">Zinc</keyword>
<dbReference type="GO" id="GO:0046872">
    <property type="term" value="F:metal ion binding"/>
    <property type="evidence" value="ECO:0007669"/>
    <property type="project" value="UniProtKB-KW"/>
</dbReference>
<dbReference type="AlphaFoldDB" id="A0A0B6ZC16"/>
<keyword evidence="3" id="KW-0378">Hydrolase</keyword>
<dbReference type="InterPro" id="IPR001590">
    <property type="entry name" value="Peptidase_M12B"/>
</dbReference>
<gene>
    <name evidence="10" type="primary">ORF57432</name>
</gene>
<dbReference type="GO" id="GO:0004222">
    <property type="term" value="F:metalloendopeptidase activity"/>
    <property type="evidence" value="ECO:0007669"/>
    <property type="project" value="InterPro"/>
</dbReference>
<feature type="domain" description="Peptidase M12B" evidence="9">
    <location>
        <begin position="1"/>
        <end position="66"/>
    </location>
</feature>
<dbReference type="Gene3D" id="3.40.390.10">
    <property type="entry name" value="Collagenase (Catalytic Domain)"/>
    <property type="match status" value="1"/>
</dbReference>
<evidence type="ECO:0000256" key="8">
    <source>
        <dbReference type="PROSITE-ProRule" id="PRU00276"/>
    </source>
</evidence>
<feature type="non-terminal residue" evidence="10">
    <location>
        <position position="198"/>
    </location>
</feature>
<evidence type="ECO:0000256" key="7">
    <source>
        <dbReference type="ARBA" id="ARBA00023180"/>
    </source>
</evidence>
<dbReference type="InterPro" id="IPR024079">
    <property type="entry name" value="MetalloPept_cat_dom_sf"/>
</dbReference>
<keyword evidence="5" id="KW-0482">Metalloprotease</keyword>
<dbReference type="InterPro" id="IPR041645">
    <property type="entry name" value="ADAMTS_CR_2"/>
</dbReference>
<evidence type="ECO:0000256" key="1">
    <source>
        <dbReference type="ARBA" id="ARBA00022670"/>
    </source>
</evidence>
<evidence type="ECO:0000256" key="3">
    <source>
        <dbReference type="ARBA" id="ARBA00022801"/>
    </source>
</evidence>
<comment type="caution">
    <text evidence="8">Lacks conserved residue(s) required for the propagation of feature annotation.</text>
</comment>
<protein>
    <recommendedName>
        <fullName evidence="9">Peptidase M12B domain-containing protein</fullName>
    </recommendedName>
</protein>
<evidence type="ECO:0000256" key="5">
    <source>
        <dbReference type="ARBA" id="ARBA00023049"/>
    </source>
</evidence>
<dbReference type="Pfam" id="PF17771">
    <property type="entry name" value="ADAMTS_CR_2"/>
    <property type="match status" value="1"/>
</dbReference>
<keyword evidence="6" id="KW-1015">Disulfide bond</keyword>
<evidence type="ECO:0000259" key="9">
    <source>
        <dbReference type="PROSITE" id="PS50215"/>
    </source>
</evidence>
<dbReference type="EMBL" id="HACG01019269">
    <property type="protein sequence ID" value="CEK66134.1"/>
    <property type="molecule type" value="Transcribed_RNA"/>
</dbReference>
<reference evidence="10" key="1">
    <citation type="submission" date="2014-12" db="EMBL/GenBank/DDBJ databases">
        <title>Insight into the proteome of Arion vulgaris.</title>
        <authorList>
            <person name="Aradska J."/>
            <person name="Bulat T."/>
            <person name="Smidak R."/>
            <person name="Sarate P."/>
            <person name="Gangsoo J."/>
            <person name="Sialana F."/>
            <person name="Bilban M."/>
            <person name="Lubec G."/>
        </authorList>
    </citation>
    <scope>NUCLEOTIDE SEQUENCE</scope>
    <source>
        <tissue evidence="10">Skin</tissue>
    </source>
</reference>
<accession>A0A0B6ZC16</accession>
<evidence type="ECO:0000256" key="6">
    <source>
        <dbReference type="ARBA" id="ARBA00023157"/>
    </source>
</evidence>
<sequence>LGHCLGSNHDGDKNMCHSSDRYIMSDGSYPETESNVLHPWRFSSCSSNYMLDLLKSLETNNIILQGCLINAIGSIKTGDNTLSASQQCKAFYGVQSYVCRGAGIPSFDKLCDEFYCKMPGTTSCERMIAATSTCCGNKKKCIQGQCVDAGQGQCPMNDKCPLGDQEGEIVENMSCSQLHSGFCYQNDVYLKCCDTCEK</sequence>
<evidence type="ECO:0000256" key="4">
    <source>
        <dbReference type="ARBA" id="ARBA00022833"/>
    </source>
</evidence>
<dbReference type="SUPFAM" id="SSF55486">
    <property type="entry name" value="Metalloproteases ('zincins'), catalytic domain"/>
    <property type="match status" value="1"/>
</dbReference>